<dbReference type="SUPFAM" id="SSF50249">
    <property type="entry name" value="Nucleic acid-binding proteins"/>
    <property type="match status" value="3"/>
</dbReference>
<dbReference type="EMBL" id="JACHEO010000017">
    <property type="protein sequence ID" value="MBB5348940.1"/>
    <property type="molecule type" value="Genomic_DNA"/>
</dbReference>
<dbReference type="PANTHER" id="PTHR23355:SF9">
    <property type="entry name" value="DIS3-LIKE EXONUCLEASE 2"/>
    <property type="match status" value="1"/>
</dbReference>
<dbReference type="PROSITE" id="PS50126">
    <property type="entry name" value="S1"/>
    <property type="match status" value="1"/>
</dbReference>
<comment type="catalytic activity">
    <reaction evidence="1 7">
        <text>Exonucleolytic cleavage in the 3'- to 5'-direction to yield nucleoside 5'-phosphates.</text>
        <dbReference type="EC" id="3.1.13.1"/>
    </reaction>
</comment>
<dbReference type="HAMAP" id="MF_01895">
    <property type="entry name" value="RNase_R"/>
    <property type="match status" value="1"/>
</dbReference>
<comment type="subcellular location">
    <subcellularLocation>
        <location evidence="7">Cytoplasm</location>
    </subcellularLocation>
</comment>
<dbReference type="InterPro" id="IPR050180">
    <property type="entry name" value="RNR_Ribonuclease"/>
</dbReference>
<dbReference type="NCBIfam" id="TIGR02063">
    <property type="entry name" value="RNase_R"/>
    <property type="match status" value="1"/>
</dbReference>
<evidence type="ECO:0000256" key="7">
    <source>
        <dbReference type="HAMAP-Rule" id="MF_01895"/>
    </source>
</evidence>
<protein>
    <recommendedName>
        <fullName evidence="7">Ribonuclease R</fullName>
        <shortName evidence="7">RNase R</shortName>
        <ecNumber evidence="7">3.1.13.1</ecNumber>
    </recommendedName>
</protein>
<reference evidence="9 10" key="1">
    <citation type="submission" date="2020-08" db="EMBL/GenBank/DDBJ databases">
        <title>Genomic Encyclopedia of Type Strains, Phase IV (KMG-IV): sequencing the most valuable type-strain genomes for metagenomic binning, comparative biology and taxonomic classification.</title>
        <authorList>
            <person name="Goeker M."/>
        </authorList>
    </citation>
    <scope>NUCLEOTIDE SEQUENCE [LARGE SCALE GENOMIC DNA]</scope>
    <source>
        <strain evidence="9 10">DSM 28570</strain>
    </source>
</reference>
<dbReference type="CDD" id="cd04471">
    <property type="entry name" value="S1_RNase_R"/>
    <property type="match status" value="1"/>
</dbReference>
<evidence type="ECO:0000313" key="9">
    <source>
        <dbReference type="EMBL" id="MBB5348940.1"/>
    </source>
</evidence>
<dbReference type="Pfam" id="PF17876">
    <property type="entry name" value="CSD2"/>
    <property type="match status" value="1"/>
</dbReference>
<dbReference type="AlphaFoldDB" id="A0A840V4W5"/>
<comment type="caution">
    <text evidence="9">The sequence shown here is derived from an EMBL/GenBank/DDBJ whole genome shotgun (WGS) entry which is preliminary data.</text>
</comment>
<keyword evidence="10" id="KW-1185">Reference proteome</keyword>
<evidence type="ECO:0000256" key="3">
    <source>
        <dbReference type="ARBA" id="ARBA00022722"/>
    </source>
</evidence>
<dbReference type="GO" id="GO:0003723">
    <property type="term" value="F:RNA binding"/>
    <property type="evidence" value="ECO:0007669"/>
    <property type="project" value="UniProtKB-UniRule"/>
</dbReference>
<dbReference type="GO" id="GO:0006402">
    <property type="term" value="P:mRNA catabolic process"/>
    <property type="evidence" value="ECO:0007669"/>
    <property type="project" value="TreeGrafter"/>
</dbReference>
<dbReference type="Pfam" id="PF00773">
    <property type="entry name" value="RNB"/>
    <property type="match status" value="1"/>
</dbReference>
<dbReference type="Proteomes" id="UP000539642">
    <property type="component" value="Unassembled WGS sequence"/>
</dbReference>
<proteinExistence type="inferred from homology"/>
<evidence type="ECO:0000313" key="10">
    <source>
        <dbReference type="Proteomes" id="UP000539642"/>
    </source>
</evidence>
<name>A0A840V4W5_9BACT</name>
<evidence type="ECO:0000256" key="2">
    <source>
        <dbReference type="ARBA" id="ARBA00022490"/>
    </source>
</evidence>
<comment type="function">
    <text evidence="7">3'-5' exoribonuclease that releases 5'-nucleoside monophosphates and is involved in maturation of structured RNAs.</text>
</comment>
<gene>
    <name evidence="7" type="primary">rnr</name>
    <name evidence="9" type="ORF">HNQ81_002681</name>
</gene>
<dbReference type="InterPro" id="IPR001900">
    <property type="entry name" value="RNase_II/R"/>
</dbReference>
<dbReference type="InterPro" id="IPR022966">
    <property type="entry name" value="RNase_II/R_CS"/>
</dbReference>
<dbReference type="GO" id="GO:0005829">
    <property type="term" value="C:cytosol"/>
    <property type="evidence" value="ECO:0007669"/>
    <property type="project" value="TreeGrafter"/>
</dbReference>
<comment type="similarity">
    <text evidence="7">Belongs to the RNR ribonuclease family. RNase R subfamily.</text>
</comment>
<dbReference type="NCBIfam" id="TIGR00358">
    <property type="entry name" value="3_prime_RNase"/>
    <property type="match status" value="1"/>
</dbReference>
<dbReference type="InterPro" id="IPR012340">
    <property type="entry name" value="NA-bd_OB-fold"/>
</dbReference>
<dbReference type="InterPro" id="IPR011805">
    <property type="entry name" value="RNase_R"/>
</dbReference>
<keyword evidence="5 7" id="KW-0269">Exonuclease</keyword>
<keyword evidence="6 7" id="KW-0694">RNA-binding</keyword>
<dbReference type="InterPro" id="IPR003029">
    <property type="entry name" value="S1_domain"/>
</dbReference>
<accession>A0A840V4W5</accession>
<dbReference type="PROSITE" id="PS01175">
    <property type="entry name" value="RIBONUCLEASE_II"/>
    <property type="match status" value="1"/>
</dbReference>
<evidence type="ECO:0000256" key="5">
    <source>
        <dbReference type="ARBA" id="ARBA00022839"/>
    </source>
</evidence>
<evidence type="ECO:0000256" key="4">
    <source>
        <dbReference type="ARBA" id="ARBA00022801"/>
    </source>
</evidence>
<keyword evidence="3 7" id="KW-0540">Nuclease</keyword>
<dbReference type="Gene3D" id="2.40.50.140">
    <property type="entry name" value="Nucleic acid-binding proteins"/>
    <property type="match status" value="1"/>
</dbReference>
<dbReference type="EC" id="3.1.13.1" evidence="7"/>
<dbReference type="PANTHER" id="PTHR23355">
    <property type="entry name" value="RIBONUCLEASE"/>
    <property type="match status" value="1"/>
</dbReference>
<dbReference type="InterPro" id="IPR004476">
    <property type="entry name" value="RNase_II/RNase_R"/>
</dbReference>
<dbReference type="Pfam" id="PF00575">
    <property type="entry name" value="S1"/>
    <property type="match status" value="1"/>
</dbReference>
<evidence type="ECO:0000256" key="6">
    <source>
        <dbReference type="ARBA" id="ARBA00022884"/>
    </source>
</evidence>
<sequence length="607" mass="69480">MARQGDRILIRVHRTRNDERPEASVIKILARGTERIAGFFVRDKTGGHVVPEDIRFPFTVSVDIGKFPDLRDGEVIIVKIDESDESYRNVRGEILEVLGPADNIDVQMRLVIEKFRLPHVFSEQTEEETAALTAEIAPEHGREDLRDILHVTIDGETAKDFDDAVAVIKTKNGYRLYVSIADVSHFVPTGSAIDHDAYERGTSIYFPGRVIPMLPEKLSNNLCSLMPDQDRLALTAILSFDRQGTLKDKRLVRSIIRSRQRFTYTTVRKILVDQDKETRNTYKPFLTPLKWAGELAKALRQKRRDRGALGFTLPEADIELEEDGRIKAIRRAEHNFAHQVIEEFMLAANEAVAATFTEQQRKSLYRIHELPDPDKVEEFSIFAKTLGLQLPKVENSPHWFARVLDLCSGSPKEYIVNNLLLRTMQQARYSPDNAGHFGLAATDYTHFTSPIRRYPDLMVHREVCRMINLQHDGETSHRKHFALKEAGDYLSTRERIAISAEREITDRLKLIFMEKHIGETFDAVISGVTDTLLFVELLQLFVNGAVAVEDIEGEHFFHDPRHHRLTGELSRKVYQIGNLVRVILIDVDRSRKRISFKLASDKEEIQG</sequence>
<evidence type="ECO:0000259" key="8">
    <source>
        <dbReference type="PROSITE" id="PS50126"/>
    </source>
</evidence>
<keyword evidence="4 7" id="KW-0378">Hydrolase</keyword>
<dbReference type="SMART" id="SM00955">
    <property type="entry name" value="RNB"/>
    <property type="match status" value="1"/>
</dbReference>
<dbReference type="InterPro" id="IPR040476">
    <property type="entry name" value="CSD2"/>
</dbReference>
<keyword evidence="2 7" id="KW-0963">Cytoplasm</keyword>
<evidence type="ECO:0000256" key="1">
    <source>
        <dbReference type="ARBA" id="ARBA00001849"/>
    </source>
</evidence>
<dbReference type="SMART" id="SM00316">
    <property type="entry name" value="S1"/>
    <property type="match status" value="1"/>
</dbReference>
<dbReference type="GO" id="GO:0008859">
    <property type="term" value="F:exoribonuclease II activity"/>
    <property type="evidence" value="ECO:0007669"/>
    <property type="project" value="UniProtKB-UniRule"/>
</dbReference>
<organism evidence="9 10">
    <name type="scientific">Desulfoprunum benzoelyticum</name>
    <dbReference type="NCBI Taxonomy" id="1506996"/>
    <lineage>
        <taxon>Bacteria</taxon>
        <taxon>Pseudomonadati</taxon>
        <taxon>Thermodesulfobacteriota</taxon>
        <taxon>Desulfobulbia</taxon>
        <taxon>Desulfobulbales</taxon>
        <taxon>Desulfobulbaceae</taxon>
        <taxon>Desulfoprunum</taxon>
    </lineage>
</organism>
<feature type="domain" description="S1 motif" evidence="8">
    <location>
        <begin position="518"/>
        <end position="599"/>
    </location>
</feature>